<evidence type="ECO:0000259" key="3">
    <source>
        <dbReference type="SMART" id="SM00287"/>
    </source>
</evidence>
<evidence type="ECO:0000313" key="4">
    <source>
        <dbReference type="EMBL" id="CAA9540267.1"/>
    </source>
</evidence>
<proteinExistence type="predicted"/>
<dbReference type="EMBL" id="CADCWI010000005">
    <property type="protein sequence ID" value="CAA9540267.1"/>
    <property type="molecule type" value="Genomic_DNA"/>
</dbReference>
<organism evidence="4">
    <name type="scientific">uncultured Thermomicrobiales bacterium</name>
    <dbReference type="NCBI Taxonomy" id="1645740"/>
    <lineage>
        <taxon>Bacteria</taxon>
        <taxon>Pseudomonadati</taxon>
        <taxon>Thermomicrobiota</taxon>
        <taxon>Thermomicrobia</taxon>
        <taxon>Thermomicrobiales</taxon>
        <taxon>environmental samples</taxon>
    </lineage>
</organism>
<feature type="region of interest" description="Disordered" evidence="1">
    <location>
        <begin position="41"/>
        <end position="61"/>
    </location>
</feature>
<dbReference type="SUPFAM" id="SSF51182">
    <property type="entry name" value="RmlC-like cupins"/>
    <property type="match status" value="1"/>
</dbReference>
<name>A0A6J4U7J0_9BACT</name>
<protein>
    <recommendedName>
        <fullName evidence="3">SH3b domain-containing protein</fullName>
    </recommendedName>
</protein>
<accession>A0A6J4U7J0</accession>
<dbReference type="AlphaFoldDB" id="A0A6J4U7J0"/>
<feature type="signal peptide" evidence="2">
    <location>
        <begin position="1"/>
        <end position="39"/>
    </location>
</feature>
<evidence type="ECO:0000256" key="2">
    <source>
        <dbReference type="SAM" id="SignalP"/>
    </source>
</evidence>
<dbReference type="InterPro" id="IPR014710">
    <property type="entry name" value="RmlC-like_jellyroll"/>
</dbReference>
<feature type="chain" id="PRO_5026675437" description="SH3b domain-containing protein" evidence="2">
    <location>
        <begin position="40"/>
        <end position="529"/>
    </location>
</feature>
<dbReference type="InterPro" id="IPR003646">
    <property type="entry name" value="SH3-like_bac-type"/>
</dbReference>
<evidence type="ECO:0000256" key="1">
    <source>
        <dbReference type="SAM" id="MobiDB-lite"/>
    </source>
</evidence>
<dbReference type="SMART" id="SM00287">
    <property type="entry name" value="SH3b"/>
    <property type="match status" value="2"/>
</dbReference>
<dbReference type="Pfam" id="PF00190">
    <property type="entry name" value="Cupin_1"/>
    <property type="match status" value="1"/>
</dbReference>
<dbReference type="InterPro" id="IPR006045">
    <property type="entry name" value="Cupin_1"/>
</dbReference>
<gene>
    <name evidence="4" type="ORF">AVDCRST_MAG43-71</name>
</gene>
<keyword evidence="2" id="KW-0732">Signal</keyword>
<dbReference type="Gene3D" id="2.60.120.10">
    <property type="entry name" value="Jelly Rolls"/>
    <property type="match status" value="1"/>
</dbReference>
<feature type="domain" description="SH3b" evidence="3">
    <location>
        <begin position="458"/>
        <end position="528"/>
    </location>
</feature>
<sequence>MMTATSNRVNRPLLIAALMASIALLIGLLSIAVPTSAQDATPAATPVASPEATPEAAPASEAATVTPLFQFELEDFPEAPVSIRLLRITLAPGASSPLHTHPGPEFDYVESGTLTAIADGEATVVRDGEQLPASAEGESLTEGQMIVFPAGTGMSLVNEGEVDLVMVSAVFHPVSEDVPSTTYPDGEPAADAFEGVSFEVLGDGIVQEFPDGSATVTLERVTAPAGVELPGSDGVALYSAVAGDFSFAVTGGDVQVSRTASPGLRPNAAPEQEFTLAPGDAAFFPSGVSTISRTAETETVEVLRLVATPSEAIAGEPAEITYLGSPAADADAPSDGTTADTAPAELEVGATVVTNTDTVNLREEPSTDADGIDQLGEGVELEIIAGPEEGDDFTWYQVEVVGTDGPTTGWVAAEFITLPGTEPETAGTGTPEAATDGAPVAGVQNTPDAADDDETFAEGDSVVTNDDNVRVRDGASSDADIVEAFPANTEFVITGAPEEADGFVWYPVQAADDETITGWIVEDFLDAAE</sequence>
<dbReference type="Gene3D" id="2.30.30.40">
    <property type="entry name" value="SH3 Domains"/>
    <property type="match status" value="2"/>
</dbReference>
<dbReference type="Pfam" id="PF08239">
    <property type="entry name" value="SH3_3"/>
    <property type="match status" value="1"/>
</dbReference>
<reference evidence="4" key="1">
    <citation type="submission" date="2020-02" db="EMBL/GenBank/DDBJ databases">
        <authorList>
            <person name="Meier V. D."/>
        </authorList>
    </citation>
    <scope>NUCLEOTIDE SEQUENCE</scope>
    <source>
        <strain evidence="4">AVDCRST_MAG43</strain>
    </source>
</reference>
<feature type="domain" description="SH3b" evidence="3">
    <location>
        <begin position="348"/>
        <end position="419"/>
    </location>
</feature>
<dbReference type="InterPro" id="IPR011051">
    <property type="entry name" value="RmlC_Cupin_sf"/>
</dbReference>